<name>A0A1E3WAV3_9HYPH</name>
<dbReference type="AlphaFoldDB" id="A0A1E3WAV3"/>
<comment type="caution">
    <text evidence="1">The sequence shown here is derived from an EMBL/GenBank/DDBJ whole genome shotgun (WGS) entry which is preliminary data.</text>
</comment>
<dbReference type="Proteomes" id="UP000095042">
    <property type="component" value="Unassembled WGS sequence"/>
</dbReference>
<organism evidence="1 2">
    <name type="scientific">Methyloceanibacter marginalis</name>
    <dbReference type="NCBI Taxonomy" id="1774971"/>
    <lineage>
        <taxon>Bacteria</taxon>
        <taxon>Pseudomonadati</taxon>
        <taxon>Pseudomonadota</taxon>
        <taxon>Alphaproteobacteria</taxon>
        <taxon>Hyphomicrobiales</taxon>
        <taxon>Hyphomicrobiaceae</taxon>
        <taxon>Methyloceanibacter</taxon>
    </lineage>
</organism>
<proteinExistence type="predicted"/>
<evidence type="ECO:0000313" key="1">
    <source>
        <dbReference type="EMBL" id="ODS02935.1"/>
    </source>
</evidence>
<sequence length="76" mass="8205">MLASGTTWHGRGAARYLFAMHGLDADRHLAETLPSGDPGPEFRVSLDRLEQAIGRKPQKDISWIAGEMIAAMSVAA</sequence>
<protein>
    <submittedName>
        <fullName evidence="1">Uncharacterized protein</fullName>
    </submittedName>
</protein>
<keyword evidence="2" id="KW-1185">Reference proteome</keyword>
<reference evidence="1 2" key="1">
    <citation type="journal article" date="2016" name="Environ. Microbiol.">
        <title>New Methyloceanibacter diversity from North Sea sediments includes methanotroph containing solely the soluble methane monooxygenase.</title>
        <authorList>
            <person name="Vekeman B."/>
            <person name="Kerckhof F.M."/>
            <person name="Cremers G."/>
            <person name="de Vos P."/>
            <person name="Vandamme P."/>
            <person name="Boon N."/>
            <person name="Op den Camp H.J."/>
            <person name="Heylen K."/>
        </authorList>
    </citation>
    <scope>NUCLEOTIDE SEQUENCE [LARGE SCALE GENOMIC DNA]</scope>
    <source>
        <strain evidence="1 2">R-67177</strain>
    </source>
</reference>
<evidence type="ECO:0000313" key="2">
    <source>
        <dbReference type="Proteomes" id="UP000095042"/>
    </source>
</evidence>
<gene>
    <name evidence="1" type="ORF">AUC71_12545</name>
</gene>
<accession>A0A1E3WAV3</accession>
<dbReference type="EMBL" id="LPWD01000195">
    <property type="protein sequence ID" value="ODS02935.1"/>
    <property type="molecule type" value="Genomic_DNA"/>
</dbReference>